<protein>
    <recommendedName>
        <fullName evidence="1">GGDEF domain-containing protein</fullName>
    </recommendedName>
</protein>
<sequence>MIFDSLNTSFRDSMSGLYNEEYFTEVFQREWHRMLRESDTLSIIMVHPHLDIDDPNDQASFKLISEIVESSIKRASDIACRFQSNQIAIGLFNLDPQGTEKIIKRIIDSLDPQSSALFEHVNISIGAVNVLPNSQLHIDKIFQRTEILADMAQLKGKNTYQCESL</sequence>
<dbReference type="InterPro" id="IPR043128">
    <property type="entry name" value="Rev_trsase/Diguanyl_cyclase"/>
</dbReference>
<dbReference type="EMBL" id="MSCH01000003">
    <property type="protein sequence ID" value="PQJ54971.1"/>
    <property type="molecule type" value="Genomic_DNA"/>
</dbReference>
<evidence type="ECO:0000259" key="1">
    <source>
        <dbReference type="SMART" id="SM00267"/>
    </source>
</evidence>
<keyword evidence="3" id="KW-1185">Reference proteome</keyword>
<feature type="domain" description="GGDEF" evidence="1">
    <location>
        <begin position="1"/>
        <end position="163"/>
    </location>
</feature>
<comment type="caution">
    <text evidence="2">The sequence shown here is derived from an EMBL/GenBank/DDBJ whole genome shotgun (WGS) entry which is preliminary data.</text>
</comment>
<name>A0A2S7V0C7_9GAMM</name>
<dbReference type="Pfam" id="PF00990">
    <property type="entry name" value="GGDEF"/>
    <property type="match status" value="1"/>
</dbReference>
<dbReference type="InterPro" id="IPR029787">
    <property type="entry name" value="Nucleotide_cyclase"/>
</dbReference>
<evidence type="ECO:0000313" key="3">
    <source>
        <dbReference type="Proteomes" id="UP000239007"/>
    </source>
</evidence>
<dbReference type="NCBIfam" id="TIGR00254">
    <property type="entry name" value="GGDEF"/>
    <property type="match status" value="1"/>
</dbReference>
<reference evidence="2 3" key="1">
    <citation type="submission" date="2016-12" db="EMBL/GenBank/DDBJ databases">
        <title>Diversity of luminous bacteria.</title>
        <authorList>
            <person name="Yoshizawa S."/>
            <person name="Kogure K."/>
        </authorList>
    </citation>
    <scope>NUCLEOTIDE SEQUENCE [LARGE SCALE GENOMIC DNA]</scope>
    <source>
        <strain evidence="2 3">SA4-48</strain>
    </source>
</reference>
<dbReference type="OrthoDB" id="9180959at2"/>
<dbReference type="AlphaFoldDB" id="A0A2S7V0C7"/>
<accession>A0A2S7V0C7</accession>
<gene>
    <name evidence="2" type="ORF">BTO11_15785</name>
</gene>
<dbReference type="Gene3D" id="3.30.70.270">
    <property type="match status" value="1"/>
</dbReference>
<dbReference type="SMART" id="SM00267">
    <property type="entry name" value="GGDEF"/>
    <property type="match status" value="1"/>
</dbReference>
<evidence type="ECO:0000313" key="2">
    <source>
        <dbReference type="EMBL" id="PQJ54971.1"/>
    </source>
</evidence>
<organism evidence="2 3">
    <name type="scientific">Psychrosphaera saromensis</name>
    <dbReference type="NCBI Taxonomy" id="716813"/>
    <lineage>
        <taxon>Bacteria</taxon>
        <taxon>Pseudomonadati</taxon>
        <taxon>Pseudomonadota</taxon>
        <taxon>Gammaproteobacteria</taxon>
        <taxon>Alteromonadales</taxon>
        <taxon>Pseudoalteromonadaceae</taxon>
        <taxon>Psychrosphaera</taxon>
    </lineage>
</organism>
<dbReference type="Proteomes" id="UP000239007">
    <property type="component" value="Unassembled WGS sequence"/>
</dbReference>
<dbReference type="RefSeq" id="WP_105053494.1">
    <property type="nucleotide sequence ID" value="NZ_BMYG01000001.1"/>
</dbReference>
<dbReference type="SUPFAM" id="SSF55073">
    <property type="entry name" value="Nucleotide cyclase"/>
    <property type="match status" value="1"/>
</dbReference>
<proteinExistence type="predicted"/>
<dbReference type="InterPro" id="IPR000160">
    <property type="entry name" value="GGDEF_dom"/>
</dbReference>